<name>A0A7J5TV42_9BACT</name>
<dbReference type="Pfam" id="PF20459">
    <property type="entry name" value="DUF6712"/>
    <property type="match status" value="2"/>
</dbReference>
<dbReference type="EMBL" id="WELI01000009">
    <property type="protein sequence ID" value="KAB7728028.1"/>
    <property type="molecule type" value="Genomic_DNA"/>
</dbReference>
<keyword evidence="2" id="KW-1185">Reference proteome</keyword>
<organism evidence="1 2">
    <name type="scientific">Rudanella paleaurantiibacter</name>
    <dbReference type="NCBI Taxonomy" id="2614655"/>
    <lineage>
        <taxon>Bacteria</taxon>
        <taxon>Pseudomonadati</taxon>
        <taxon>Bacteroidota</taxon>
        <taxon>Cytophagia</taxon>
        <taxon>Cytophagales</taxon>
        <taxon>Cytophagaceae</taxon>
        <taxon>Rudanella</taxon>
    </lineage>
</organism>
<protein>
    <submittedName>
        <fullName evidence="1">Uncharacterized protein</fullName>
    </submittedName>
</protein>
<dbReference type="InterPro" id="IPR046558">
    <property type="entry name" value="DUF6712"/>
</dbReference>
<dbReference type="Proteomes" id="UP000488299">
    <property type="component" value="Unassembled WGS sequence"/>
</dbReference>
<reference evidence="1 2" key="1">
    <citation type="submission" date="2019-10" db="EMBL/GenBank/DDBJ databases">
        <title>Rudanella paleaurantiibacter sp. nov., isolated from sludge.</title>
        <authorList>
            <person name="Xu S.Q."/>
        </authorList>
    </citation>
    <scope>NUCLEOTIDE SEQUENCE [LARGE SCALE GENOMIC DNA]</scope>
    <source>
        <strain evidence="1 2">HX-22-17</strain>
    </source>
</reference>
<accession>A0A7J5TV42</accession>
<sequence>MLTLDIMKAQLGMIAANMKADISAGFLGHAERWFRDEVGTEMFAWLKTLNGTEAESKELLRLAHSCLAWYAYSLAFPHLKYKVTDLGILKNNPEKSIAVTKWEYIDSRDANLSMLDLSLEYFWKEVELVKPAAFTGSSAYAKRNRCFVRSAAELGDLLPIAGRNYRFFQKLIPHIEYVEDEHLRKAMTAGVFDELKQKWQQPNASLSYQEERLISLVRRAVAYFSVLEAWSYLPLTIHETGISETRSKDGTMEEVAPDSNLRGALKQQLYTDAQKRLSGVIEFLDENASSSLFSSYYLKYLAGGDSRYEADDFTDKPHVIL</sequence>
<comment type="caution">
    <text evidence="1">The sequence shown here is derived from an EMBL/GenBank/DDBJ whole genome shotgun (WGS) entry which is preliminary data.</text>
</comment>
<dbReference type="AlphaFoldDB" id="A0A7J5TV42"/>
<gene>
    <name evidence="1" type="ORF">F5984_19940</name>
</gene>
<proteinExistence type="predicted"/>
<evidence type="ECO:0000313" key="1">
    <source>
        <dbReference type="EMBL" id="KAB7728028.1"/>
    </source>
</evidence>
<dbReference type="RefSeq" id="WP_152125978.1">
    <property type="nucleotide sequence ID" value="NZ_WELI01000009.1"/>
</dbReference>
<evidence type="ECO:0000313" key="2">
    <source>
        <dbReference type="Proteomes" id="UP000488299"/>
    </source>
</evidence>